<protein>
    <submittedName>
        <fullName evidence="1">Mechanosensitive ion channel protein</fullName>
    </submittedName>
</protein>
<dbReference type="Proteomes" id="UP001164539">
    <property type="component" value="Chromosome 10"/>
</dbReference>
<name>A0ACC1XC11_MELAZ</name>
<comment type="caution">
    <text evidence="1">The sequence shown here is derived from an EMBL/GenBank/DDBJ whole genome shotgun (WGS) entry which is preliminary data.</text>
</comment>
<evidence type="ECO:0000313" key="1">
    <source>
        <dbReference type="EMBL" id="KAJ4708809.1"/>
    </source>
</evidence>
<dbReference type="EMBL" id="CM051403">
    <property type="protein sequence ID" value="KAJ4708809.1"/>
    <property type="molecule type" value="Genomic_DNA"/>
</dbReference>
<proteinExistence type="predicted"/>
<accession>A0ACC1XC11</accession>
<organism evidence="1 2">
    <name type="scientific">Melia azedarach</name>
    <name type="common">Chinaberry tree</name>
    <dbReference type="NCBI Taxonomy" id="155640"/>
    <lineage>
        <taxon>Eukaryota</taxon>
        <taxon>Viridiplantae</taxon>
        <taxon>Streptophyta</taxon>
        <taxon>Embryophyta</taxon>
        <taxon>Tracheophyta</taxon>
        <taxon>Spermatophyta</taxon>
        <taxon>Magnoliopsida</taxon>
        <taxon>eudicotyledons</taxon>
        <taxon>Gunneridae</taxon>
        <taxon>Pentapetalae</taxon>
        <taxon>rosids</taxon>
        <taxon>malvids</taxon>
        <taxon>Sapindales</taxon>
        <taxon>Meliaceae</taxon>
        <taxon>Melia</taxon>
    </lineage>
</organism>
<gene>
    <name evidence="1" type="ORF">OWV82_018694</name>
</gene>
<evidence type="ECO:0000313" key="2">
    <source>
        <dbReference type="Proteomes" id="UP001164539"/>
    </source>
</evidence>
<keyword evidence="2" id="KW-1185">Reference proteome</keyword>
<sequence>MESDKGVTEKKGISINDVIVQISDTEEASVGSSKSSSKNSQLGSSNVELTELKNLRCRVQASKLTGAASPETATTTPTPNKPPRIPPQSLIQRKPLARSEFSKPKSRLVEPHNPNDAKLAEEKITVVNSSSSCKKSPTNAVSVSSPKENLKSVPITGAEEDEEEDEDVYRTVSVKVSEKKVKKMKVLIIIEWILLVCIICLLIDSLTVNKLKDCLLWGLELWKWSVLVLVIFCGRLFTEWFMNVLVFLIERNFLLNKKVLYFVYGMKKSVRVFVWLCLVLLAWGLLFNRGVKRSEETTKILNYVTRALASFLIGAAIWMVKTFLVKLLASSFQCTRFFDRIQESIFHQYIFRTLSGPPSMEMAEKVGRANTAGQLSYKNLKNEEKEKKEEVIDVEKLKKIKQEKISAWTMKGLINVISGSGLSTISNTLESYADEEGEQKDKEITSEWEAKAAGYQIFRNVAKPGSKYIEEEDLLRFMKKEEVDNVLPLFEGAAETRKIKRSTFKKWVVNVYCERKSLVHSLNDTKTAIEELNKLASGIVLVVIIILWMLLMGFLKTKVIIFFSSQILLVAFMFGNTAKTVFEAIIFVFVMHPFDVGDRCVIDGVQMVVEEMNILTTVFLRYDNEKIFYPNAVLSMKPISNYYRSPEMSDSVEFAIDVSTSIESIGRLKSRIKAYLESNAKHWRPSFSLVVKEIENVNKMKMALFFTHTINFQNYGEKNNRRSELVLELKKTFEDLCIRYHLLPQEVHLSYVASAASTVPLPPATRA</sequence>
<reference evidence="1 2" key="1">
    <citation type="journal article" date="2023" name="Science">
        <title>Complex scaffold remodeling in plant triterpene biosynthesis.</title>
        <authorList>
            <person name="De La Pena R."/>
            <person name="Hodgson H."/>
            <person name="Liu J.C."/>
            <person name="Stephenson M.J."/>
            <person name="Martin A.C."/>
            <person name="Owen C."/>
            <person name="Harkess A."/>
            <person name="Leebens-Mack J."/>
            <person name="Jimenez L.E."/>
            <person name="Osbourn A."/>
            <person name="Sattely E.S."/>
        </authorList>
    </citation>
    <scope>NUCLEOTIDE SEQUENCE [LARGE SCALE GENOMIC DNA]</scope>
    <source>
        <strain evidence="2">cv. JPN11</strain>
        <tissue evidence="1">Leaf</tissue>
    </source>
</reference>